<dbReference type="Proteomes" id="UP001282474">
    <property type="component" value="Unassembled WGS sequence"/>
</dbReference>
<dbReference type="EMBL" id="JARAWJ010000025">
    <property type="protein sequence ID" value="MDX3041219.1"/>
    <property type="molecule type" value="Genomic_DNA"/>
</dbReference>
<sequence length="339" mass="35549">MDISAPRKAVIGAALGTLLLTGVSAATAQAAPAKYGITAAQAPVVKTVYADTAAAASCKINTITVTRTSMCLFVDARVDVIRNGKPVGSATFDIKHSMTLKTSKLKWAESFTVGKAKLVNAGGIRMNVSVGGGKGVKTAVKFPQGSTLGPARKGTVGYAAKVAKKKQLAAPASYRFTFSKPGYTMGGFTYKSAKYRCDDTFWGPTKRTKNPGCVFPGASPVFTLSRGDAKVKESANHILDAQNKIAGHPGASTPLHRITSAKTINANRKAMCGKVSNPDPKKYDCDEYPFAASKEGGNPARGSARIISAGDNRSAGARLGGFYKSQRVLNGDAYYVHIK</sequence>
<keyword evidence="1" id="KW-0732">Signal</keyword>
<reference evidence="3 4" key="1">
    <citation type="journal article" date="2023" name="Microb. Genom.">
        <title>Mesoterricola silvestris gen. nov., sp. nov., Mesoterricola sediminis sp. nov., Geothrix oryzae sp. nov., Geothrix edaphica sp. nov., Geothrix rubra sp. nov., and Geothrix limicola sp. nov., six novel members of Acidobacteriota isolated from soils.</title>
        <authorList>
            <person name="Weisberg A.J."/>
            <person name="Pearce E."/>
            <person name="Kramer C.G."/>
            <person name="Chang J.H."/>
            <person name="Clarke C.R."/>
        </authorList>
    </citation>
    <scope>NUCLEOTIDE SEQUENCE [LARGE SCALE GENOMIC DNA]</scope>
    <source>
        <strain evidence="3 4">NE20-4-1</strain>
    </source>
</reference>
<evidence type="ECO:0000313" key="3">
    <source>
        <dbReference type="EMBL" id="MDX3041219.1"/>
    </source>
</evidence>
<feature type="domain" description="Deoxyribonuclease NucA/NucB" evidence="2">
    <location>
        <begin position="263"/>
        <end position="336"/>
    </location>
</feature>
<gene>
    <name evidence="3" type="ORF">PV383_29100</name>
</gene>
<dbReference type="RefSeq" id="WP_193379979.1">
    <property type="nucleotide sequence ID" value="NZ_JABXWF010000016.1"/>
</dbReference>
<proteinExistence type="predicted"/>
<organism evidence="3 4">
    <name type="scientific">Streptomyces caniscabiei</name>
    <dbReference type="NCBI Taxonomy" id="2746961"/>
    <lineage>
        <taxon>Bacteria</taxon>
        <taxon>Bacillati</taxon>
        <taxon>Actinomycetota</taxon>
        <taxon>Actinomycetes</taxon>
        <taxon>Kitasatosporales</taxon>
        <taxon>Streptomycetaceae</taxon>
        <taxon>Streptomyces</taxon>
    </lineage>
</organism>
<feature type="chain" id="PRO_5046079542" evidence="1">
    <location>
        <begin position="31"/>
        <end position="339"/>
    </location>
</feature>
<evidence type="ECO:0000256" key="1">
    <source>
        <dbReference type="SAM" id="SignalP"/>
    </source>
</evidence>
<dbReference type="Pfam" id="PF14040">
    <property type="entry name" value="DNase_NucA_NucB"/>
    <property type="match status" value="1"/>
</dbReference>
<accession>A0ABU4MWN9</accession>
<name>A0ABU4MWN9_9ACTN</name>
<protein>
    <submittedName>
        <fullName evidence="3">NucA/NucB deoxyribonuclease domain-containing protein</fullName>
    </submittedName>
</protein>
<keyword evidence="4" id="KW-1185">Reference proteome</keyword>
<comment type="caution">
    <text evidence="3">The sequence shown here is derived from an EMBL/GenBank/DDBJ whole genome shotgun (WGS) entry which is preliminary data.</text>
</comment>
<evidence type="ECO:0000259" key="2">
    <source>
        <dbReference type="Pfam" id="PF14040"/>
    </source>
</evidence>
<evidence type="ECO:0000313" key="4">
    <source>
        <dbReference type="Proteomes" id="UP001282474"/>
    </source>
</evidence>
<dbReference type="InterPro" id="IPR029476">
    <property type="entry name" value="DNase_NucA_NucB"/>
</dbReference>
<feature type="signal peptide" evidence="1">
    <location>
        <begin position="1"/>
        <end position="30"/>
    </location>
</feature>